<dbReference type="Pfam" id="PF25559">
    <property type="entry name" value="DUF7931"/>
    <property type="match status" value="1"/>
</dbReference>
<evidence type="ECO:0000313" key="4">
    <source>
        <dbReference type="EMBL" id="MDR7134458.1"/>
    </source>
</evidence>
<evidence type="ECO:0000259" key="3">
    <source>
        <dbReference type="PROSITE" id="PS51186"/>
    </source>
</evidence>
<dbReference type="SUPFAM" id="SSF55729">
    <property type="entry name" value="Acyl-CoA N-acyltransferases (Nat)"/>
    <property type="match status" value="1"/>
</dbReference>
<reference evidence="4 5" key="1">
    <citation type="submission" date="2023-07" db="EMBL/GenBank/DDBJ databases">
        <title>Sorghum-associated microbial communities from plants grown in Nebraska, USA.</title>
        <authorList>
            <person name="Schachtman D."/>
        </authorList>
    </citation>
    <scope>NUCLEOTIDE SEQUENCE [LARGE SCALE GENOMIC DNA]</scope>
    <source>
        <strain evidence="4 5">BE198</strain>
    </source>
</reference>
<sequence>MSINGSQAQAAGEFTVAIVEFADARADLHAVREHVFIVEQGVPAEIERDALDPLCRHVIARDADDQPIGAGRLTPDRRIGRMAVLPDWRGRGVGEAMLQALVEEACQLGWHEVSLHAQVSALTFYSRHGFVPYDPRFVEAGIDHQSMRRRLDAATPVEGREAAQAALLGVIAGARRQLLIYSRELDPGLLDQSEVVSALRRFATGGGEIRILLQDTATPQRALAPLLGLGQRLTTAFAFRAIEEPIDRDYPSAYAANDRGGWYFRALGHRFEGECRMDDPARVRQLHALFEPVWERARPCSEFRALGL</sequence>
<dbReference type="SUPFAM" id="SSF56024">
    <property type="entry name" value="Phospholipase D/nuclease"/>
    <property type="match status" value="1"/>
</dbReference>
<dbReference type="InterPro" id="IPR050832">
    <property type="entry name" value="Bact_Acetyltransf"/>
</dbReference>
<keyword evidence="1" id="KW-0808">Transferase</keyword>
<feature type="domain" description="N-acetyltransferase" evidence="3">
    <location>
        <begin position="19"/>
        <end position="152"/>
    </location>
</feature>
<evidence type="ECO:0000256" key="2">
    <source>
        <dbReference type="ARBA" id="ARBA00023315"/>
    </source>
</evidence>
<dbReference type="PANTHER" id="PTHR43877">
    <property type="entry name" value="AMINOALKYLPHOSPHONATE N-ACETYLTRANSFERASE-RELATED-RELATED"/>
    <property type="match status" value="1"/>
</dbReference>
<dbReference type="Proteomes" id="UP001251524">
    <property type="component" value="Unassembled WGS sequence"/>
</dbReference>
<dbReference type="Pfam" id="PF13673">
    <property type="entry name" value="Acetyltransf_10"/>
    <property type="match status" value="1"/>
</dbReference>
<protein>
    <submittedName>
        <fullName evidence="4">GNAT family N-acyltransferase</fullName>
    </submittedName>
</protein>
<keyword evidence="5" id="KW-1185">Reference proteome</keyword>
<keyword evidence="2" id="KW-0012">Acyltransferase</keyword>
<evidence type="ECO:0000256" key="1">
    <source>
        <dbReference type="ARBA" id="ARBA00022679"/>
    </source>
</evidence>
<dbReference type="PROSITE" id="PS51186">
    <property type="entry name" value="GNAT"/>
    <property type="match status" value="1"/>
</dbReference>
<dbReference type="InterPro" id="IPR000182">
    <property type="entry name" value="GNAT_dom"/>
</dbReference>
<dbReference type="EMBL" id="JAVDVY010000001">
    <property type="protein sequence ID" value="MDR7134458.1"/>
    <property type="molecule type" value="Genomic_DNA"/>
</dbReference>
<dbReference type="InterPro" id="IPR016181">
    <property type="entry name" value="Acyl_CoA_acyltransferase"/>
</dbReference>
<comment type="caution">
    <text evidence="4">The sequence shown here is derived from an EMBL/GenBank/DDBJ whole genome shotgun (WGS) entry which is preliminary data.</text>
</comment>
<dbReference type="CDD" id="cd04301">
    <property type="entry name" value="NAT_SF"/>
    <property type="match status" value="1"/>
</dbReference>
<proteinExistence type="predicted"/>
<dbReference type="Gene3D" id="3.40.630.30">
    <property type="match status" value="1"/>
</dbReference>
<organism evidence="4 5">
    <name type="scientific">Lysobacter niastensis</name>
    <dbReference type="NCBI Taxonomy" id="380629"/>
    <lineage>
        <taxon>Bacteria</taxon>
        <taxon>Pseudomonadati</taxon>
        <taxon>Pseudomonadota</taxon>
        <taxon>Gammaproteobacteria</taxon>
        <taxon>Lysobacterales</taxon>
        <taxon>Lysobacteraceae</taxon>
        <taxon>Lysobacter</taxon>
    </lineage>
</organism>
<dbReference type="InterPro" id="IPR057691">
    <property type="entry name" value="DUF7931"/>
</dbReference>
<name>A0ABU1WA07_9GAMM</name>
<dbReference type="RefSeq" id="WP_310060701.1">
    <property type="nucleotide sequence ID" value="NZ_JAVDVY010000001.1"/>
</dbReference>
<gene>
    <name evidence="4" type="ORF">J2X06_001642</name>
</gene>
<dbReference type="PANTHER" id="PTHR43877:SF1">
    <property type="entry name" value="ACETYLTRANSFERASE"/>
    <property type="match status" value="1"/>
</dbReference>
<accession>A0ABU1WA07</accession>
<evidence type="ECO:0000313" key="5">
    <source>
        <dbReference type="Proteomes" id="UP001251524"/>
    </source>
</evidence>